<dbReference type="Proteomes" id="UP000070612">
    <property type="component" value="Unassembled WGS sequence"/>
</dbReference>
<protein>
    <submittedName>
        <fullName evidence="1">Nitroreductase</fullName>
    </submittedName>
</protein>
<dbReference type="STRING" id="59750.AWC31_20775"/>
<dbReference type="EMBL" id="LGTW01000002">
    <property type="protein sequence ID" value="KWX25700.1"/>
    <property type="molecule type" value="Genomic_DNA"/>
</dbReference>
<sequence>MPVKDHPNNAPGMPMLFPAWIDRLQMKYMNPVARRFARFLPTFAVIYHRGRKSGRTYETVVQAYRKGNVLAILLGHGQTDWVRNVLAAGEAHVRRSNHDLHITEPRVVPMGTHAEGLPWIARLGSRRMAVLVANIN</sequence>
<dbReference type="GO" id="GO:0016491">
    <property type="term" value="F:oxidoreductase activity"/>
    <property type="evidence" value="ECO:0007669"/>
    <property type="project" value="InterPro"/>
</dbReference>
<gene>
    <name evidence="1" type="ORF">AFM11_04370</name>
</gene>
<accession>A0A132PTQ1</accession>
<dbReference type="PATRIC" id="fig|59750.3.peg.2750"/>
<organism evidence="1 2">
    <name type="scientific">Mycolicibacterium wolinskyi</name>
    <dbReference type="NCBI Taxonomy" id="59750"/>
    <lineage>
        <taxon>Bacteria</taxon>
        <taxon>Bacillati</taxon>
        <taxon>Actinomycetota</taxon>
        <taxon>Actinomycetes</taxon>
        <taxon>Mycobacteriales</taxon>
        <taxon>Mycobacteriaceae</taxon>
        <taxon>Mycolicibacterium</taxon>
    </lineage>
</organism>
<keyword evidence="2" id="KW-1185">Reference proteome</keyword>
<proteinExistence type="predicted"/>
<name>A0A132PTQ1_9MYCO</name>
<reference evidence="1 2" key="1">
    <citation type="submission" date="2015-07" db="EMBL/GenBank/DDBJ databases">
        <title>A draft genome sequence of Mycobacterium wolinskyi.</title>
        <authorList>
            <person name="de Man T.J."/>
            <person name="Perry K.A."/>
            <person name="Coulliette A.D."/>
            <person name="Jensen B."/>
            <person name="Toney N.C."/>
            <person name="Limbago B.M."/>
            <person name="Noble-Wang J."/>
        </authorList>
    </citation>
    <scope>NUCLEOTIDE SEQUENCE [LARGE SCALE GENOMIC DNA]</scope>
    <source>
        <strain evidence="1 2">CDC_01</strain>
    </source>
</reference>
<dbReference type="InterPro" id="IPR004378">
    <property type="entry name" value="F420H2_quin_Rdtase"/>
</dbReference>
<dbReference type="RefSeq" id="WP_067844916.1">
    <property type="nucleotide sequence ID" value="NZ_LGTW01000002.1"/>
</dbReference>
<dbReference type="InterPro" id="IPR012349">
    <property type="entry name" value="Split_barrel_FMN-bd"/>
</dbReference>
<evidence type="ECO:0000313" key="2">
    <source>
        <dbReference type="Proteomes" id="UP000070612"/>
    </source>
</evidence>
<comment type="caution">
    <text evidence="1">The sequence shown here is derived from an EMBL/GenBank/DDBJ whole genome shotgun (WGS) entry which is preliminary data.</text>
</comment>
<evidence type="ECO:0000313" key="1">
    <source>
        <dbReference type="EMBL" id="KWX25700.1"/>
    </source>
</evidence>
<dbReference type="AlphaFoldDB" id="A0A132PTQ1"/>
<dbReference type="NCBIfam" id="TIGR00026">
    <property type="entry name" value="hi_GC_TIGR00026"/>
    <property type="match status" value="1"/>
</dbReference>
<dbReference type="Gene3D" id="2.30.110.10">
    <property type="entry name" value="Electron Transport, Fmn-binding Protein, Chain A"/>
    <property type="match status" value="1"/>
</dbReference>